<feature type="non-terminal residue" evidence="2">
    <location>
        <position position="85"/>
    </location>
</feature>
<evidence type="ECO:0000313" key="3">
    <source>
        <dbReference type="Proteomes" id="UP000593577"/>
    </source>
</evidence>
<reference evidence="2 3" key="1">
    <citation type="journal article" date="2019" name="Genome Biol. Evol.">
        <title>Insights into the evolution of the New World diploid cottons (Gossypium, subgenus Houzingenia) based on genome sequencing.</title>
        <authorList>
            <person name="Grover C.E."/>
            <person name="Arick M.A. 2nd"/>
            <person name="Thrash A."/>
            <person name="Conover J.L."/>
            <person name="Sanders W.S."/>
            <person name="Peterson D.G."/>
            <person name="Frelichowski J.E."/>
            <person name="Scheffler J.A."/>
            <person name="Scheffler B.E."/>
            <person name="Wendel J.F."/>
        </authorList>
    </citation>
    <scope>NUCLEOTIDE SEQUENCE [LARGE SCALE GENOMIC DNA]</scope>
    <source>
        <strain evidence="2">185</strain>
        <tissue evidence="2">Leaf</tissue>
    </source>
</reference>
<dbReference type="InterPro" id="IPR021584">
    <property type="entry name" value="TSP9"/>
</dbReference>
<evidence type="ECO:0000256" key="1">
    <source>
        <dbReference type="SAM" id="MobiDB-lite"/>
    </source>
</evidence>
<dbReference type="PANTHER" id="PTHR36370">
    <property type="entry name" value="THYLAKOID SOLUBLE PHOSPHOPROTEIN"/>
    <property type="match status" value="1"/>
</dbReference>
<proteinExistence type="predicted"/>
<dbReference type="GO" id="GO:0009507">
    <property type="term" value="C:chloroplast"/>
    <property type="evidence" value="ECO:0007669"/>
    <property type="project" value="TreeGrafter"/>
</dbReference>
<gene>
    <name evidence="2" type="ORF">Goari_008463</name>
</gene>
<feature type="region of interest" description="Disordered" evidence="1">
    <location>
        <begin position="55"/>
        <end position="85"/>
    </location>
</feature>
<dbReference type="PANTHER" id="PTHR36370:SF1">
    <property type="entry name" value="THYLAKOID SOLUBLE PHOSPHOPROTEIN"/>
    <property type="match status" value="1"/>
</dbReference>
<protein>
    <submittedName>
        <fullName evidence="2">Uncharacterized protein</fullName>
    </submittedName>
</protein>
<dbReference type="Pfam" id="PF11493">
    <property type="entry name" value="TSP9"/>
    <property type="match status" value="1"/>
</dbReference>
<feature type="compositionally biased region" description="Polar residues" evidence="1">
    <location>
        <begin position="69"/>
        <end position="78"/>
    </location>
</feature>
<evidence type="ECO:0000313" key="2">
    <source>
        <dbReference type="EMBL" id="MBA0690805.1"/>
    </source>
</evidence>
<organism evidence="2 3">
    <name type="scientific">Gossypium aridum</name>
    <name type="common">American cotton</name>
    <name type="synonym">Erioxylum aridum</name>
    <dbReference type="NCBI Taxonomy" id="34290"/>
    <lineage>
        <taxon>Eukaryota</taxon>
        <taxon>Viridiplantae</taxon>
        <taxon>Streptophyta</taxon>
        <taxon>Embryophyta</taxon>
        <taxon>Tracheophyta</taxon>
        <taxon>Spermatophyta</taxon>
        <taxon>Magnoliopsida</taxon>
        <taxon>eudicotyledons</taxon>
        <taxon>Gunneridae</taxon>
        <taxon>Pentapetalae</taxon>
        <taxon>rosids</taxon>
        <taxon>malvids</taxon>
        <taxon>Malvales</taxon>
        <taxon>Malvaceae</taxon>
        <taxon>Malvoideae</taxon>
        <taxon>Gossypium</taxon>
    </lineage>
</organism>
<dbReference type="Proteomes" id="UP000593577">
    <property type="component" value="Unassembled WGS sequence"/>
</dbReference>
<dbReference type="SUPFAM" id="SSF144256">
    <property type="entry name" value="TSP9-like"/>
    <property type="match status" value="1"/>
</dbReference>
<comment type="caution">
    <text evidence="2">The sequence shown here is derived from an EMBL/GenBank/DDBJ whole genome shotgun (WGS) entry which is preliminary data.</text>
</comment>
<sequence>MASLPIFSFVPSKTRIYATSAAKGAGGGKEEKGLFDWILGNLQKEEQFYETDPILNKVEEKNGGGSGTTSGRKNSVSIPQKKKDN</sequence>
<keyword evidence="3" id="KW-1185">Reference proteome</keyword>
<name>A0A7J8XU61_GOSAI</name>
<dbReference type="InterPro" id="IPR037244">
    <property type="entry name" value="TSP9_sf"/>
</dbReference>
<accession>A0A7J8XU61</accession>
<dbReference type="EMBL" id="JABFAA010000009">
    <property type="protein sequence ID" value="MBA0690805.1"/>
    <property type="molecule type" value="Genomic_DNA"/>
</dbReference>
<dbReference type="AlphaFoldDB" id="A0A7J8XU61"/>